<dbReference type="PANTHER" id="PTHR30288">
    <property type="entry name" value="FLAGELLAR CAP/ASSEMBLY PROTEIN FLID"/>
    <property type="match status" value="1"/>
</dbReference>
<comment type="subcellular location">
    <subcellularLocation>
        <location evidence="5">Secreted</location>
    </subcellularLocation>
    <subcellularLocation>
        <location evidence="5">Bacterial flagellum</location>
    </subcellularLocation>
</comment>
<dbReference type="Proteomes" id="UP001235712">
    <property type="component" value="Unassembled WGS sequence"/>
</dbReference>
<dbReference type="RefSeq" id="WP_307241376.1">
    <property type="nucleotide sequence ID" value="NZ_JAUSQZ010000001.1"/>
</dbReference>
<comment type="caution">
    <text evidence="8">The sequence shown here is derived from an EMBL/GenBank/DDBJ whole genome shotgun (WGS) entry which is preliminary data.</text>
</comment>
<dbReference type="InterPro" id="IPR003481">
    <property type="entry name" value="FliD_N"/>
</dbReference>
<dbReference type="Pfam" id="PF07195">
    <property type="entry name" value="FliD_C"/>
    <property type="match status" value="2"/>
</dbReference>
<dbReference type="PANTHER" id="PTHR30288:SF0">
    <property type="entry name" value="FLAGELLAR HOOK-ASSOCIATED PROTEIN 2"/>
    <property type="match status" value="1"/>
</dbReference>
<dbReference type="InterPro" id="IPR040026">
    <property type="entry name" value="FliD"/>
</dbReference>
<keyword evidence="5" id="KW-0964">Secreted</keyword>
<keyword evidence="8" id="KW-0966">Cell projection</keyword>
<evidence type="ECO:0000256" key="3">
    <source>
        <dbReference type="ARBA" id="ARBA00023054"/>
    </source>
</evidence>
<proteinExistence type="inferred from homology"/>
<keyword evidence="8" id="KW-0969">Cilium</keyword>
<feature type="domain" description="Flagellar hook-associated protein 2 C-terminal" evidence="7">
    <location>
        <begin position="205"/>
        <end position="363"/>
    </location>
</feature>
<evidence type="ECO:0000256" key="2">
    <source>
        <dbReference type="ARBA" id="ARBA00011255"/>
    </source>
</evidence>
<feature type="domain" description="Flagellar hook-associated protein 2 C-terminal" evidence="7">
    <location>
        <begin position="532"/>
        <end position="605"/>
    </location>
</feature>
<accession>A0ABT9P1G3</accession>
<keyword evidence="8" id="KW-0282">Flagellum</keyword>
<reference evidence="8 9" key="1">
    <citation type="submission" date="2023-07" db="EMBL/GenBank/DDBJ databases">
        <title>Sequencing the genomes of 1000 actinobacteria strains.</title>
        <authorList>
            <person name="Klenk H.-P."/>
        </authorList>
    </citation>
    <scope>NUCLEOTIDE SEQUENCE [LARGE SCALE GENOMIC DNA]</scope>
    <source>
        <strain evidence="8 9">DSM 44388</strain>
    </source>
</reference>
<evidence type="ECO:0000313" key="8">
    <source>
        <dbReference type="EMBL" id="MDP9826513.1"/>
    </source>
</evidence>
<dbReference type="Pfam" id="PF02465">
    <property type="entry name" value="FliD_N"/>
    <property type="match status" value="1"/>
</dbReference>
<sequence length="623" mass="62431">MALTLGGLASGLQTTDIINQLVAVQGNSQTLLKTRQTEQNSAVSAYSSMLSSIGSLVTQMSTLAKTDGWATTSATSSSTSVSATATGSVANSLTFDVTAVAAAHSVISDGSVSSLGANVAASGTIELDKNGTKTSINVGTGTLSEVVSAINSSNAGVTASAVQTSPGTYRLQISSTTTGSASSFTVAGLSGFSGASGAMVPLTTGTDAKIRVGDPATGYDITSSTNTFTDVAQGLSFTVSKVESGVTVKSAVDTTKVSDQISGVVTNINNLLSSISSNTAWDASSKKGGPLLGDSTVRQLSQQILSTVAGLNAPGLSVTSGGQLQFDKTTFDTAYKSDPAGTMAKYGASSSFAAASGTAASATYTNATAATQAGTYGVNVTSQAKAEQWQVIPPNSGVVGRTVALLRGTTTVKYDIPANESNVDAAAKLNTMLAQQGMGITASADSSGGGITFTATNPGSAGSFSVTQTETAGGATYGTSTQKEEGADIKGTINGVEATGIGNILSVPVDSDDPAAGLSVQVTSTAVGNIGDITYKPGLAQQFGSLFTQMSDSQTGSLVQAQTTAKAQVKDLQTQIDAWTDRLEAYRTSITAKFTAMETSLSSLKAQQSSLTSFFNSSSSSSS</sequence>
<dbReference type="EMBL" id="JAUSQZ010000001">
    <property type="protein sequence ID" value="MDP9826513.1"/>
    <property type="molecule type" value="Genomic_DNA"/>
</dbReference>
<evidence type="ECO:0000313" key="9">
    <source>
        <dbReference type="Proteomes" id="UP001235712"/>
    </source>
</evidence>
<evidence type="ECO:0000259" key="7">
    <source>
        <dbReference type="Pfam" id="PF07195"/>
    </source>
</evidence>
<protein>
    <recommendedName>
        <fullName evidence="5">Flagellar hook-associated protein 2</fullName>
        <shortName evidence="5">HAP2</shortName>
    </recommendedName>
    <alternativeName>
        <fullName evidence="5">Flagellar cap protein</fullName>
    </alternativeName>
</protein>
<name>A0ABT9P1G3_9ACTN</name>
<gene>
    <name evidence="8" type="ORF">J2S57_002262</name>
</gene>
<feature type="domain" description="Flagellar hook-associated protein 2 N-terminal" evidence="6">
    <location>
        <begin position="10"/>
        <end position="104"/>
    </location>
</feature>
<evidence type="ECO:0000256" key="5">
    <source>
        <dbReference type="RuleBase" id="RU362066"/>
    </source>
</evidence>
<evidence type="ECO:0000259" key="6">
    <source>
        <dbReference type="Pfam" id="PF02465"/>
    </source>
</evidence>
<organism evidence="8 9">
    <name type="scientific">Kineosporia succinea</name>
    <dbReference type="NCBI Taxonomy" id="84632"/>
    <lineage>
        <taxon>Bacteria</taxon>
        <taxon>Bacillati</taxon>
        <taxon>Actinomycetota</taxon>
        <taxon>Actinomycetes</taxon>
        <taxon>Kineosporiales</taxon>
        <taxon>Kineosporiaceae</taxon>
        <taxon>Kineosporia</taxon>
    </lineage>
</organism>
<evidence type="ECO:0000256" key="4">
    <source>
        <dbReference type="ARBA" id="ARBA00023143"/>
    </source>
</evidence>
<evidence type="ECO:0000256" key="1">
    <source>
        <dbReference type="ARBA" id="ARBA00009764"/>
    </source>
</evidence>
<comment type="similarity">
    <text evidence="1 5">Belongs to the FliD family.</text>
</comment>
<keyword evidence="3" id="KW-0175">Coiled coil</keyword>
<keyword evidence="9" id="KW-1185">Reference proteome</keyword>
<comment type="function">
    <text evidence="5">Required for morphogenesis and for the elongation of the flagellar filament by facilitating polymerization of the flagellin monomers at the tip of growing filament. Forms a capping structure, which prevents flagellin subunits (transported through the central channel of the flagellum) from leaking out without polymerization at the distal end.</text>
</comment>
<comment type="subunit">
    <text evidence="2 5">Homopentamer.</text>
</comment>
<dbReference type="InterPro" id="IPR010809">
    <property type="entry name" value="FliD_C"/>
</dbReference>
<keyword evidence="4 5" id="KW-0975">Bacterial flagellum</keyword>